<feature type="domain" description="GFO/IDH/MocA-like oxidoreductase" evidence="4">
    <location>
        <begin position="143"/>
        <end position="262"/>
    </location>
</feature>
<reference evidence="5 6" key="1">
    <citation type="submission" date="2022-07" db="EMBL/GenBank/DDBJ databases">
        <title>Genome-wide signatures of adaptation to extreme environments.</title>
        <authorList>
            <person name="Cho C.H."/>
            <person name="Yoon H.S."/>
        </authorList>
    </citation>
    <scope>NUCLEOTIDE SEQUENCE [LARGE SCALE GENOMIC DNA]</scope>
    <source>
        <strain evidence="5 6">DBV 063 E5</strain>
    </source>
</reference>
<keyword evidence="2" id="KW-0560">Oxidoreductase</keyword>
<comment type="similarity">
    <text evidence="1">Belongs to the Gfo/Idh/MocA family.</text>
</comment>
<dbReference type="Pfam" id="PF01408">
    <property type="entry name" value="GFO_IDH_MocA"/>
    <property type="match status" value="1"/>
</dbReference>
<proteinExistence type="inferred from homology"/>
<dbReference type="GO" id="GO:0000166">
    <property type="term" value="F:nucleotide binding"/>
    <property type="evidence" value="ECO:0007669"/>
    <property type="project" value="InterPro"/>
</dbReference>
<dbReference type="PANTHER" id="PTHR42840">
    <property type="entry name" value="NAD(P)-BINDING ROSSMANN-FOLD SUPERFAMILY PROTEIN-RELATED"/>
    <property type="match status" value="1"/>
</dbReference>
<dbReference type="GO" id="GO:0006740">
    <property type="term" value="P:NADPH regeneration"/>
    <property type="evidence" value="ECO:0007669"/>
    <property type="project" value="TreeGrafter"/>
</dbReference>
<dbReference type="EMBL" id="JANCYW010000005">
    <property type="protein sequence ID" value="KAK4535598.1"/>
    <property type="molecule type" value="Genomic_DNA"/>
</dbReference>
<dbReference type="SUPFAM" id="SSF55347">
    <property type="entry name" value="Glyceraldehyde-3-phosphate dehydrogenase-like, C-terminal domain"/>
    <property type="match status" value="1"/>
</dbReference>
<evidence type="ECO:0000256" key="2">
    <source>
        <dbReference type="ARBA" id="ARBA00023002"/>
    </source>
</evidence>
<sequence length="349" mass="38195">MTPKLVGICVMGLGEMGIIHARNLARAPGVEVSLASRRKDALHVLGTELHVPPERWFASYESALASPQIDAVVIATRPTEHPTHIQAAAAAGKHVFCEKPLGVAVRDIEQALAAVSDARRRQHPRPLLFMTGFHRRYDPSYHRGKQLLEADRIGQPTVFKGTSGDPEYPVKYQRDIGYPALLLDLAVHDIDLARWLLRSEVRQVHTVCAALVYPHLLGLGDADTGVVVLEMENGTLASLHLCRAFQYGYNVTSELVGARGSLQLGELKGAGEAVRVLGADGQSAERIVWDFGERFAQAFAREMQVFAEAVHSGSLPPDAPTEVDGLEATRVAEAMVRSWRTGQPQRVER</sequence>
<evidence type="ECO:0000313" key="6">
    <source>
        <dbReference type="Proteomes" id="UP001301350"/>
    </source>
</evidence>
<evidence type="ECO:0000259" key="4">
    <source>
        <dbReference type="Pfam" id="PF22725"/>
    </source>
</evidence>
<feature type="domain" description="Gfo/Idh/MocA-like oxidoreductase N-terminal" evidence="3">
    <location>
        <begin position="8"/>
        <end position="118"/>
    </location>
</feature>
<dbReference type="Pfam" id="PF22725">
    <property type="entry name" value="GFO_IDH_MocA_C3"/>
    <property type="match status" value="1"/>
</dbReference>
<dbReference type="Gene3D" id="3.30.360.10">
    <property type="entry name" value="Dihydrodipicolinate Reductase, domain 2"/>
    <property type="match status" value="1"/>
</dbReference>
<dbReference type="InterPro" id="IPR055170">
    <property type="entry name" value="GFO_IDH_MocA-like_dom"/>
</dbReference>
<gene>
    <name evidence="5" type="ORF">CDCA_CDCA05G1623</name>
</gene>
<dbReference type="SUPFAM" id="SSF51735">
    <property type="entry name" value="NAD(P)-binding Rossmann-fold domains"/>
    <property type="match status" value="1"/>
</dbReference>
<dbReference type="AlphaFoldDB" id="A0AAV9IU39"/>
<keyword evidence="6" id="KW-1185">Reference proteome</keyword>
<evidence type="ECO:0000256" key="1">
    <source>
        <dbReference type="ARBA" id="ARBA00010928"/>
    </source>
</evidence>
<name>A0AAV9IU39_CYACA</name>
<evidence type="ECO:0000259" key="3">
    <source>
        <dbReference type="Pfam" id="PF01408"/>
    </source>
</evidence>
<evidence type="ECO:0008006" key="7">
    <source>
        <dbReference type="Google" id="ProtNLM"/>
    </source>
</evidence>
<dbReference type="GO" id="GO:0016491">
    <property type="term" value="F:oxidoreductase activity"/>
    <property type="evidence" value="ECO:0007669"/>
    <property type="project" value="UniProtKB-KW"/>
</dbReference>
<organism evidence="5 6">
    <name type="scientific">Cyanidium caldarium</name>
    <name type="common">Red alga</name>
    <dbReference type="NCBI Taxonomy" id="2771"/>
    <lineage>
        <taxon>Eukaryota</taxon>
        <taxon>Rhodophyta</taxon>
        <taxon>Bangiophyceae</taxon>
        <taxon>Cyanidiales</taxon>
        <taxon>Cyanidiaceae</taxon>
        <taxon>Cyanidium</taxon>
    </lineage>
</organism>
<dbReference type="Proteomes" id="UP001301350">
    <property type="component" value="Unassembled WGS sequence"/>
</dbReference>
<dbReference type="GO" id="GO:0005737">
    <property type="term" value="C:cytoplasm"/>
    <property type="evidence" value="ECO:0007669"/>
    <property type="project" value="TreeGrafter"/>
</dbReference>
<accession>A0AAV9IU39</accession>
<comment type="caution">
    <text evidence="5">The sequence shown here is derived from an EMBL/GenBank/DDBJ whole genome shotgun (WGS) entry which is preliminary data.</text>
</comment>
<dbReference type="PANTHER" id="PTHR42840:SF3">
    <property type="entry name" value="BINDING ROSSMANN FOLD OXIDOREDUCTASE, PUTATIVE (AFU_ORTHOLOGUE AFUA_2G10240)-RELATED"/>
    <property type="match status" value="1"/>
</dbReference>
<dbReference type="InterPro" id="IPR000683">
    <property type="entry name" value="Gfo/Idh/MocA-like_OxRdtase_N"/>
</dbReference>
<dbReference type="Gene3D" id="3.40.50.720">
    <property type="entry name" value="NAD(P)-binding Rossmann-like Domain"/>
    <property type="match status" value="1"/>
</dbReference>
<dbReference type="InterPro" id="IPR036291">
    <property type="entry name" value="NAD(P)-bd_dom_sf"/>
</dbReference>
<protein>
    <recommendedName>
        <fullName evidence="7">Inositol 2-dehydrogenase</fullName>
    </recommendedName>
</protein>
<evidence type="ECO:0000313" key="5">
    <source>
        <dbReference type="EMBL" id="KAK4535598.1"/>
    </source>
</evidence>